<comment type="caution">
    <text evidence="8">The sequence shown here is derived from an EMBL/GenBank/DDBJ whole genome shotgun (WGS) entry which is preliminary data.</text>
</comment>
<dbReference type="GO" id="GO:0016887">
    <property type="term" value="F:ATP hydrolysis activity"/>
    <property type="evidence" value="ECO:0007669"/>
    <property type="project" value="TreeGrafter"/>
</dbReference>
<sequence length="138" mass="15536">METLHSSKKGNSPQVQALIQTVSDLEAAMDSMRGQGGIQMLLTAEQEAQQIVYAARNVKMTRLRQAKEEAEMEVTNYRFHLEAEYKQKLSETSGSSDSTEKRLEVETEQKIQHLKKAGSKVSPDVIAMLMKYITTIKT</sequence>
<comment type="function">
    <text evidence="7">Subunit of the V1 complex of vacuolar(H+)-ATPase (V-ATPase), a multisubunit enzyme composed of a peripheral complex (V1) that hydrolyzes ATP and a membrane integral complex (V0) that translocates protons. V-ATPase is responsible for acidifying and maintaining the pH of intracellular compartments and in some cell types, is targeted to the plasma membrane, where it is responsible for acidifying the extracellular environment.</text>
</comment>
<evidence type="ECO:0000256" key="2">
    <source>
        <dbReference type="ARBA" id="ARBA00010066"/>
    </source>
</evidence>
<keyword evidence="6 7" id="KW-0406">Ion transport</keyword>
<protein>
    <recommendedName>
        <fullName evidence="7">V-type proton ATPase subunit G</fullName>
    </recommendedName>
</protein>
<reference evidence="9" key="1">
    <citation type="journal article" date="2023" name="Proc. Natl. Acad. Sci. U.S.A.">
        <title>Genomic and structural basis for evolution of tropane alkaloid biosynthesis.</title>
        <authorList>
            <person name="Wanga Y.-J."/>
            <person name="Taina T."/>
            <person name="Yua J.-Y."/>
            <person name="Lia J."/>
            <person name="Xua B."/>
            <person name="Chenc J."/>
            <person name="D'Auriad J.C."/>
            <person name="Huanga J.-P."/>
            <person name="Huanga S.-X."/>
        </authorList>
    </citation>
    <scope>NUCLEOTIDE SEQUENCE [LARGE SCALE GENOMIC DNA]</scope>
    <source>
        <strain evidence="9">cv. KIB-2019</strain>
    </source>
</reference>
<evidence type="ECO:0000313" key="8">
    <source>
        <dbReference type="EMBL" id="KAJ8557180.1"/>
    </source>
</evidence>
<accession>A0A9Q1MCF8</accession>
<dbReference type="PANTHER" id="PTHR12713">
    <property type="entry name" value="VACUOLAR ATP SYNTHASE SUBUNIT G"/>
    <property type="match status" value="1"/>
</dbReference>
<dbReference type="NCBIfam" id="TIGR01147">
    <property type="entry name" value="V_ATP_synt_G"/>
    <property type="match status" value="1"/>
</dbReference>
<evidence type="ECO:0000256" key="5">
    <source>
        <dbReference type="ARBA" id="ARBA00022781"/>
    </source>
</evidence>
<comment type="similarity">
    <text evidence="2 7">Belongs to the V-ATPase G subunit family.</text>
</comment>
<dbReference type="AlphaFoldDB" id="A0A9Q1MCF8"/>
<organism evidence="8 9">
    <name type="scientific">Anisodus acutangulus</name>
    <dbReference type="NCBI Taxonomy" id="402998"/>
    <lineage>
        <taxon>Eukaryota</taxon>
        <taxon>Viridiplantae</taxon>
        <taxon>Streptophyta</taxon>
        <taxon>Embryophyta</taxon>
        <taxon>Tracheophyta</taxon>
        <taxon>Spermatophyta</taxon>
        <taxon>Magnoliopsida</taxon>
        <taxon>eudicotyledons</taxon>
        <taxon>Gunneridae</taxon>
        <taxon>Pentapetalae</taxon>
        <taxon>asterids</taxon>
        <taxon>lamiids</taxon>
        <taxon>Solanales</taxon>
        <taxon>Solanaceae</taxon>
        <taxon>Solanoideae</taxon>
        <taxon>Hyoscyameae</taxon>
        <taxon>Anisodus</taxon>
    </lineage>
</organism>
<dbReference type="OrthoDB" id="250802at2759"/>
<proteinExistence type="inferred from homology"/>
<dbReference type="FunFam" id="1.20.5.2950:FF:000001">
    <property type="entry name" value="V-type proton ATPase subunit G"/>
    <property type="match status" value="1"/>
</dbReference>
<gene>
    <name evidence="8" type="ORF">K7X08_002805</name>
</gene>
<dbReference type="GO" id="GO:0000221">
    <property type="term" value="C:vacuolar proton-transporting V-type ATPase, V1 domain"/>
    <property type="evidence" value="ECO:0007669"/>
    <property type="project" value="TreeGrafter"/>
</dbReference>
<comment type="function">
    <text evidence="1">Catalytic subunit of the peripheral V1 complex of vacuolar ATPase (V-ATPase). V-ATPase is responsible for acidifying a variety of intracellular compartments in eukaryotic cells.</text>
</comment>
<dbReference type="InterPro" id="IPR005124">
    <property type="entry name" value="V-ATPase_G"/>
</dbReference>
<comment type="subunit">
    <text evidence="3">V-ATPase is a heteromultimeric enzyme composed of a peripheral catalytic V1 complex (components A to H) attached to an integral membrane V0 proton pore complex (components: a, c, c', c'' and d).</text>
</comment>
<dbReference type="GO" id="GO:0046961">
    <property type="term" value="F:proton-transporting ATPase activity, rotational mechanism"/>
    <property type="evidence" value="ECO:0007669"/>
    <property type="project" value="InterPro"/>
</dbReference>
<dbReference type="Proteomes" id="UP001152561">
    <property type="component" value="Unassembled WGS sequence"/>
</dbReference>
<evidence type="ECO:0000256" key="3">
    <source>
        <dbReference type="ARBA" id="ARBA00011196"/>
    </source>
</evidence>
<evidence type="ECO:0000256" key="1">
    <source>
        <dbReference type="ARBA" id="ARBA00003847"/>
    </source>
</evidence>
<dbReference type="PANTHER" id="PTHR12713:SF27">
    <property type="entry name" value="V-TYPE PROTON ATPASE SUBUNIT G3"/>
    <property type="match status" value="1"/>
</dbReference>
<comment type="subunit">
    <text evidence="7">V-ATPase is a heteromultimeric enzyme made up of two complexes: the ATP-hydrolytic V1 complex and the proton translocation V0 complex.</text>
</comment>
<keyword evidence="9" id="KW-1185">Reference proteome</keyword>
<keyword evidence="4 7" id="KW-0813">Transport</keyword>
<dbReference type="Gene3D" id="1.20.5.2950">
    <property type="match status" value="1"/>
</dbReference>
<evidence type="ECO:0000256" key="4">
    <source>
        <dbReference type="ARBA" id="ARBA00022448"/>
    </source>
</evidence>
<keyword evidence="5 7" id="KW-0375">Hydrogen ion transport</keyword>
<evidence type="ECO:0000313" key="9">
    <source>
        <dbReference type="Proteomes" id="UP001152561"/>
    </source>
</evidence>
<name>A0A9Q1MCF8_9SOLA</name>
<evidence type="ECO:0000256" key="6">
    <source>
        <dbReference type="ARBA" id="ARBA00023065"/>
    </source>
</evidence>
<evidence type="ECO:0000256" key="7">
    <source>
        <dbReference type="RuleBase" id="RU364019"/>
    </source>
</evidence>
<dbReference type="EMBL" id="JAJAGQ010000007">
    <property type="protein sequence ID" value="KAJ8557180.1"/>
    <property type="molecule type" value="Genomic_DNA"/>
</dbReference>
<dbReference type="Pfam" id="PF03179">
    <property type="entry name" value="V-ATPase_G"/>
    <property type="match status" value="1"/>
</dbReference>